<dbReference type="STRING" id="1246581.A0A2H9TGB6"/>
<dbReference type="AlphaFoldDB" id="A0A2H9TGB6"/>
<evidence type="ECO:0000256" key="1">
    <source>
        <dbReference type="ARBA" id="ARBA00010995"/>
    </source>
</evidence>
<dbReference type="SUPFAM" id="SSF111331">
    <property type="entry name" value="NAD kinase/diacylglycerol kinase-like"/>
    <property type="match status" value="1"/>
</dbReference>
<dbReference type="Pfam" id="PF01513">
    <property type="entry name" value="NAD_kinase"/>
    <property type="match status" value="1"/>
</dbReference>
<dbReference type="Gene3D" id="3.40.50.10330">
    <property type="entry name" value="Probable inorganic polyphosphate/atp-NAD kinase, domain 1"/>
    <property type="match status" value="1"/>
</dbReference>
<organism evidence="2 3">
    <name type="scientific">Paramicrosporidium saccamoebae</name>
    <dbReference type="NCBI Taxonomy" id="1246581"/>
    <lineage>
        <taxon>Eukaryota</taxon>
        <taxon>Fungi</taxon>
        <taxon>Fungi incertae sedis</taxon>
        <taxon>Cryptomycota</taxon>
        <taxon>Cryptomycota incertae sedis</taxon>
        <taxon>Paramicrosporidium</taxon>
    </lineage>
</organism>
<evidence type="ECO:0000313" key="2">
    <source>
        <dbReference type="EMBL" id="PJF16771.1"/>
    </source>
</evidence>
<proteinExistence type="inferred from homology"/>
<dbReference type="EMBL" id="MTSL01000208">
    <property type="protein sequence ID" value="PJF16771.1"/>
    <property type="molecule type" value="Genomic_DNA"/>
</dbReference>
<comment type="similarity">
    <text evidence="1">Belongs to the NAD kinase family.</text>
</comment>
<comment type="caution">
    <text evidence="2">The sequence shown here is derived from an EMBL/GenBank/DDBJ whole genome shotgun (WGS) entry which is preliminary data.</text>
</comment>
<dbReference type="GO" id="GO:0003951">
    <property type="term" value="F:NAD+ kinase activity"/>
    <property type="evidence" value="ECO:0007669"/>
    <property type="project" value="InterPro"/>
</dbReference>
<dbReference type="PANTHER" id="PTHR20275">
    <property type="entry name" value="NAD KINASE"/>
    <property type="match status" value="1"/>
</dbReference>
<keyword evidence="3" id="KW-1185">Reference proteome</keyword>
<dbReference type="OrthoDB" id="24581at2759"/>
<dbReference type="PANTHER" id="PTHR20275:SF26">
    <property type="entry name" value="NADH KINASE POS5, MITOCHONDRIAL"/>
    <property type="match status" value="1"/>
</dbReference>
<dbReference type="InterPro" id="IPR002504">
    <property type="entry name" value="NADK"/>
</dbReference>
<gene>
    <name evidence="2" type="ORF">PSACC_03507</name>
</gene>
<name>A0A2H9TGB6_9FUNG</name>
<dbReference type="Proteomes" id="UP000240830">
    <property type="component" value="Unassembled WGS sequence"/>
</dbReference>
<dbReference type="GO" id="GO:0006741">
    <property type="term" value="P:NADP+ biosynthetic process"/>
    <property type="evidence" value="ECO:0007669"/>
    <property type="project" value="InterPro"/>
</dbReference>
<accession>A0A2H9TGB6</accession>
<protein>
    <submittedName>
        <fullName evidence="2">Uncharacterized protein</fullName>
    </submittedName>
</protein>
<dbReference type="InterPro" id="IPR017438">
    <property type="entry name" value="ATP-NAD_kinase_N"/>
</dbReference>
<sequence>MQQRLVLIYGKKPQALEVLQSAIARRRKFTLLKGDASKLRDEIDLVVTYGGDGTFLQAASLFPERAPTFMPISGGSLGFMLPWELRKLKSAFPSIADGTIVNRMRLSVSIEGHANMTALNEVNIHRGASPSLTRLDCSINGQLLTEVIADGGNASNAHLSAFVVIPARHPAVFLRGVCHCQSLKPRRGPSFSGRTFAHRANSDVKSDYSTLIPSHLSALSGRCHPGMDPEH</sequence>
<reference evidence="2 3" key="1">
    <citation type="submission" date="2016-10" db="EMBL/GenBank/DDBJ databases">
        <title>The genome of Paramicrosporidium saccamoebae is the missing link in understanding Cryptomycota and Microsporidia evolution.</title>
        <authorList>
            <person name="Quandt C.A."/>
            <person name="Beaudet D."/>
            <person name="Corsaro D."/>
            <person name="Michel R."/>
            <person name="Corradi N."/>
            <person name="James T."/>
        </authorList>
    </citation>
    <scope>NUCLEOTIDE SEQUENCE [LARGE SCALE GENOMIC DNA]</scope>
    <source>
        <strain evidence="2 3">KSL3</strain>
    </source>
</reference>
<evidence type="ECO:0000313" key="3">
    <source>
        <dbReference type="Proteomes" id="UP000240830"/>
    </source>
</evidence>
<dbReference type="InterPro" id="IPR016064">
    <property type="entry name" value="NAD/diacylglycerol_kinase_sf"/>
</dbReference>